<evidence type="ECO:0000313" key="1">
    <source>
        <dbReference type="EMBL" id="GBL76987.1"/>
    </source>
</evidence>
<accession>A0A4Y2ABL2</accession>
<dbReference type="EMBL" id="BGPR01000011">
    <property type="protein sequence ID" value="GBL76987.1"/>
    <property type="molecule type" value="Genomic_DNA"/>
</dbReference>
<organism evidence="1 2">
    <name type="scientific">Araneus ventricosus</name>
    <name type="common">Orbweaver spider</name>
    <name type="synonym">Epeira ventricosa</name>
    <dbReference type="NCBI Taxonomy" id="182803"/>
    <lineage>
        <taxon>Eukaryota</taxon>
        <taxon>Metazoa</taxon>
        <taxon>Ecdysozoa</taxon>
        <taxon>Arthropoda</taxon>
        <taxon>Chelicerata</taxon>
        <taxon>Arachnida</taxon>
        <taxon>Araneae</taxon>
        <taxon>Araneomorphae</taxon>
        <taxon>Entelegynae</taxon>
        <taxon>Araneoidea</taxon>
        <taxon>Araneidae</taxon>
        <taxon>Araneus</taxon>
    </lineage>
</organism>
<sequence>MQLEIVYLWMMMRILQRRRSGLSFSLNFQNASTGVHSRRQIQHAPSPTHVADLRLKWVLGCCLELAIFRLEAENLLLMSTETYQRTQIIIPCP</sequence>
<gene>
    <name evidence="1" type="ORF">AVEN_12650_1</name>
</gene>
<keyword evidence="2" id="KW-1185">Reference proteome</keyword>
<dbReference type="AlphaFoldDB" id="A0A4Y2ABL2"/>
<dbReference type="Proteomes" id="UP000499080">
    <property type="component" value="Unassembled WGS sequence"/>
</dbReference>
<comment type="caution">
    <text evidence="1">The sequence shown here is derived from an EMBL/GenBank/DDBJ whole genome shotgun (WGS) entry which is preliminary data.</text>
</comment>
<proteinExistence type="predicted"/>
<protein>
    <submittedName>
        <fullName evidence="1">Uncharacterized protein</fullName>
    </submittedName>
</protein>
<reference evidence="1 2" key="1">
    <citation type="journal article" date="2019" name="Sci. Rep.">
        <title>Orb-weaving spider Araneus ventricosus genome elucidates the spidroin gene catalogue.</title>
        <authorList>
            <person name="Kono N."/>
            <person name="Nakamura H."/>
            <person name="Ohtoshi R."/>
            <person name="Moran D.A.P."/>
            <person name="Shinohara A."/>
            <person name="Yoshida Y."/>
            <person name="Fujiwara M."/>
            <person name="Mori M."/>
            <person name="Tomita M."/>
            <person name="Arakawa K."/>
        </authorList>
    </citation>
    <scope>NUCLEOTIDE SEQUENCE [LARGE SCALE GENOMIC DNA]</scope>
</reference>
<name>A0A4Y2ABL2_ARAVE</name>
<evidence type="ECO:0000313" key="2">
    <source>
        <dbReference type="Proteomes" id="UP000499080"/>
    </source>
</evidence>